<comment type="caution">
    <text evidence="2">The sequence shown here is derived from an EMBL/GenBank/DDBJ whole genome shotgun (WGS) entry which is preliminary data.</text>
</comment>
<evidence type="ECO:0000256" key="1">
    <source>
        <dbReference type="SAM" id="MobiDB-lite"/>
    </source>
</evidence>
<reference evidence="2 3" key="1">
    <citation type="submission" date="2018-10" db="EMBL/GenBank/DDBJ databases">
        <authorList>
            <person name="Ekblom R."/>
            <person name="Jareborg N."/>
        </authorList>
    </citation>
    <scope>NUCLEOTIDE SEQUENCE [LARGE SCALE GENOMIC DNA]</scope>
    <source>
        <tissue evidence="2">Muscle</tissue>
    </source>
</reference>
<dbReference type="AlphaFoldDB" id="A0A9X9PVX6"/>
<evidence type="ECO:0000313" key="3">
    <source>
        <dbReference type="Proteomes" id="UP000269945"/>
    </source>
</evidence>
<name>A0A9X9PVX6_GULGU</name>
<sequence>MSPEGFLEEGIPELKTKGQGACRTKSQVGSISGTRGSRRGRRGRTSRAAVKTSATSLNKFKHQVLRYHLLQKAAYDIWRPFYALLAPHVCPLKPSSGCNFMHV</sequence>
<proteinExistence type="predicted"/>
<feature type="compositionally biased region" description="Basic residues" evidence="1">
    <location>
        <begin position="36"/>
        <end position="45"/>
    </location>
</feature>
<keyword evidence="3" id="KW-1185">Reference proteome</keyword>
<protein>
    <submittedName>
        <fullName evidence="2">Uncharacterized protein</fullName>
    </submittedName>
</protein>
<dbReference type="EMBL" id="CYRY02004456">
    <property type="protein sequence ID" value="VCW68966.1"/>
    <property type="molecule type" value="Genomic_DNA"/>
</dbReference>
<organism evidence="2 3">
    <name type="scientific">Gulo gulo</name>
    <name type="common">Wolverine</name>
    <name type="synonym">Gluton</name>
    <dbReference type="NCBI Taxonomy" id="48420"/>
    <lineage>
        <taxon>Eukaryota</taxon>
        <taxon>Metazoa</taxon>
        <taxon>Chordata</taxon>
        <taxon>Craniata</taxon>
        <taxon>Vertebrata</taxon>
        <taxon>Euteleostomi</taxon>
        <taxon>Mammalia</taxon>
        <taxon>Eutheria</taxon>
        <taxon>Laurasiatheria</taxon>
        <taxon>Carnivora</taxon>
        <taxon>Caniformia</taxon>
        <taxon>Musteloidea</taxon>
        <taxon>Mustelidae</taxon>
        <taxon>Guloninae</taxon>
        <taxon>Gulo</taxon>
    </lineage>
</organism>
<feature type="region of interest" description="Disordered" evidence="1">
    <location>
        <begin position="17"/>
        <end position="52"/>
    </location>
</feature>
<dbReference type="Proteomes" id="UP000269945">
    <property type="component" value="Unassembled WGS sequence"/>
</dbReference>
<accession>A0A9X9PVX6</accession>
<gene>
    <name evidence="2" type="ORF">BN2614_LOCUS2</name>
</gene>
<evidence type="ECO:0000313" key="2">
    <source>
        <dbReference type="EMBL" id="VCW68966.1"/>
    </source>
</evidence>